<dbReference type="Proteomes" id="UP001419268">
    <property type="component" value="Unassembled WGS sequence"/>
</dbReference>
<accession>A0AAP0HGD4</accession>
<organism evidence="2 3">
    <name type="scientific">Stephania cephalantha</name>
    <dbReference type="NCBI Taxonomy" id="152367"/>
    <lineage>
        <taxon>Eukaryota</taxon>
        <taxon>Viridiplantae</taxon>
        <taxon>Streptophyta</taxon>
        <taxon>Embryophyta</taxon>
        <taxon>Tracheophyta</taxon>
        <taxon>Spermatophyta</taxon>
        <taxon>Magnoliopsida</taxon>
        <taxon>Ranunculales</taxon>
        <taxon>Menispermaceae</taxon>
        <taxon>Menispermoideae</taxon>
        <taxon>Cissampelideae</taxon>
        <taxon>Stephania</taxon>
    </lineage>
</organism>
<evidence type="ECO:0000256" key="1">
    <source>
        <dbReference type="SAM" id="MobiDB-lite"/>
    </source>
</evidence>
<proteinExistence type="predicted"/>
<evidence type="ECO:0000313" key="3">
    <source>
        <dbReference type="Proteomes" id="UP001419268"/>
    </source>
</evidence>
<keyword evidence="3" id="KW-1185">Reference proteome</keyword>
<dbReference type="AlphaFoldDB" id="A0AAP0HGD4"/>
<evidence type="ECO:0000313" key="2">
    <source>
        <dbReference type="EMBL" id="KAK9083401.1"/>
    </source>
</evidence>
<dbReference type="EMBL" id="JBBNAG010000013">
    <property type="protein sequence ID" value="KAK9083401.1"/>
    <property type="molecule type" value="Genomic_DNA"/>
</dbReference>
<feature type="region of interest" description="Disordered" evidence="1">
    <location>
        <begin position="176"/>
        <end position="212"/>
    </location>
</feature>
<gene>
    <name evidence="2" type="ORF">Scep_029872</name>
</gene>
<reference evidence="2 3" key="1">
    <citation type="submission" date="2024-01" db="EMBL/GenBank/DDBJ databases">
        <title>Genome assemblies of Stephania.</title>
        <authorList>
            <person name="Yang L."/>
        </authorList>
    </citation>
    <scope>NUCLEOTIDE SEQUENCE [LARGE SCALE GENOMIC DNA]</scope>
    <source>
        <strain evidence="2">JXDWG</strain>
        <tissue evidence="2">Leaf</tissue>
    </source>
</reference>
<protein>
    <submittedName>
        <fullName evidence="2">Uncharacterized protein</fullName>
    </submittedName>
</protein>
<comment type="caution">
    <text evidence="2">The sequence shown here is derived from an EMBL/GenBank/DDBJ whole genome shotgun (WGS) entry which is preliminary data.</text>
</comment>
<name>A0AAP0HGD4_9MAGN</name>
<feature type="compositionally biased region" description="Polar residues" evidence="1">
    <location>
        <begin position="176"/>
        <end position="186"/>
    </location>
</feature>
<sequence length="212" mass="23476">MKSSVIESLIEFLFVSFGEELRSRHDDGCSRELQGDVAAMLWLLLNWRNHRASCSVKLFVFRLGRREREVVDDGRRPKPKDGQDATTSCSTLGLPMGAGPRHLCANNAPSALSRRRHCAGAFLLVLAEGGQLPVVVLLLGGGASATPAQLKQLGGNVDKILMDVLYLMQKEQRMRLSSQTLPSTELESPKPLEPFEEPQPDYYDSMLKQLTP</sequence>